<proteinExistence type="predicted"/>
<sequence length="101" mass="11545">MNDTNFYPALTGSKTPTPKCGEYGKSRWETTARKCPIGSTNNQWEGTKHPLIKVSLYYKNQRRQFSNGYLARFSTITCCTLSIYTFQLPCTLRNEGDGRFS</sequence>
<name>A0A9X7FX12_BACTU</name>
<evidence type="ECO:0000313" key="4">
    <source>
        <dbReference type="Proteomes" id="UP000226106"/>
    </source>
</evidence>
<accession>A0A9X7FX12</accession>
<evidence type="ECO:0000313" key="1">
    <source>
        <dbReference type="EMBL" id="PFT48942.1"/>
    </source>
</evidence>
<reference evidence="3 4" key="1">
    <citation type="submission" date="2017-09" db="EMBL/GenBank/DDBJ databases">
        <title>Large-scale bioinformatics analysis of Bacillus genomes uncovers conserved roles of natural products in bacterial physiology.</title>
        <authorList>
            <consortium name="Agbiome Team Llc"/>
            <person name="Bleich R.M."/>
            <person name="Grubbs K.J."/>
            <person name="Santa Maria K.C."/>
            <person name="Allen S.E."/>
            <person name="Farag S."/>
            <person name="Shank E.A."/>
            <person name="Bowers A."/>
        </authorList>
    </citation>
    <scope>NUCLEOTIDE SEQUENCE [LARGE SCALE GENOMIC DNA]</scope>
    <source>
        <strain evidence="2 3">AFS064137</strain>
        <strain evidence="1 4">AFS065400</strain>
    </source>
</reference>
<dbReference type="Proteomes" id="UP000226106">
    <property type="component" value="Unassembled WGS sequence"/>
</dbReference>
<dbReference type="EMBL" id="NVCU01000252">
    <property type="protein sequence ID" value="PFT85373.1"/>
    <property type="molecule type" value="Genomic_DNA"/>
</dbReference>
<comment type="caution">
    <text evidence="1">The sequence shown here is derived from an EMBL/GenBank/DDBJ whole genome shotgun (WGS) entry which is preliminary data.</text>
</comment>
<gene>
    <name evidence="1" type="ORF">COK72_07245</name>
    <name evidence="2" type="ORF">COK81_23620</name>
</gene>
<organism evidence="1 4">
    <name type="scientific">Bacillus thuringiensis</name>
    <dbReference type="NCBI Taxonomy" id="1428"/>
    <lineage>
        <taxon>Bacteria</taxon>
        <taxon>Bacillati</taxon>
        <taxon>Bacillota</taxon>
        <taxon>Bacilli</taxon>
        <taxon>Bacillales</taxon>
        <taxon>Bacillaceae</taxon>
        <taxon>Bacillus</taxon>
        <taxon>Bacillus cereus group</taxon>
    </lineage>
</organism>
<dbReference type="Proteomes" id="UP000225910">
    <property type="component" value="Unassembled WGS sequence"/>
</dbReference>
<dbReference type="AlphaFoldDB" id="A0A9X7FX12"/>
<evidence type="ECO:0000313" key="2">
    <source>
        <dbReference type="EMBL" id="PFT85373.1"/>
    </source>
</evidence>
<dbReference type="EMBL" id="NVCO01000018">
    <property type="protein sequence ID" value="PFT48942.1"/>
    <property type="molecule type" value="Genomic_DNA"/>
</dbReference>
<protein>
    <submittedName>
        <fullName evidence="1">Uncharacterized protein</fullName>
    </submittedName>
</protein>
<evidence type="ECO:0000313" key="3">
    <source>
        <dbReference type="Proteomes" id="UP000225910"/>
    </source>
</evidence>